<dbReference type="Pfam" id="PF00455">
    <property type="entry name" value="DeoRC"/>
    <property type="match status" value="1"/>
</dbReference>
<keyword evidence="2" id="KW-0678">Repressor</keyword>
<name>A0A1I4YE11_9MICO</name>
<keyword evidence="3" id="KW-0805">Transcription regulation</keyword>
<organism evidence="7 8">
    <name type="scientific">Mycetocola miduiensis</name>
    <dbReference type="NCBI Taxonomy" id="995034"/>
    <lineage>
        <taxon>Bacteria</taxon>
        <taxon>Bacillati</taxon>
        <taxon>Actinomycetota</taxon>
        <taxon>Actinomycetes</taxon>
        <taxon>Micrococcales</taxon>
        <taxon>Microbacteriaceae</taxon>
        <taxon>Mycetocola</taxon>
    </lineage>
</organism>
<dbReference type="InterPro" id="IPR001034">
    <property type="entry name" value="DeoR_HTH"/>
</dbReference>
<dbReference type="InterPro" id="IPR036390">
    <property type="entry name" value="WH_DNA-bd_sf"/>
</dbReference>
<comment type="function">
    <text evidence="5">Repressor of the lactose catabolism operon. Galactose-6-phosphate is the inducer.</text>
</comment>
<evidence type="ECO:0000313" key="7">
    <source>
        <dbReference type="EMBL" id="SFN36264.1"/>
    </source>
</evidence>
<dbReference type="Gene3D" id="1.10.10.10">
    <property type="entry name" value="Winged helix-like DNA-binding domain superfamily/Winged helix DNA-binding domain"/>
    <property type="match status" value="1"/>
</dbReference>
<dbReference type="Proteomes" id="UP000198867">
    <property type="component" value="Unassembled WGS sequence"/>
</dbReference>
<dbReference type="PANTHER" id="PTHR30363:SF4">
    <property type="entry name" value="GLYCEROL-3-PHOSPHATE REGULON REPRESSOR"/>
    <property type="match status" value="1"/>
</dbReference>
<evidence type="ECO:0000256" key="1">
    <source>
        <dbReference type="ARBA" id="ARBA00021390"/>
    </source>
</evidence>
<accession>A0A1I4YE11</accession>
<dbReference type="InterPro" id="IPR036388">
    <property type="entry name" value="WH-like_DNA-bd_sf"/>
</dbReference>
<dbReference type="RefSeq" id="WP_177216668.1">
    <property type="nucleotide sequence ID" value="NZ_FOVM01000001.1"/>
</dbReference>
<gene>
    <name evidence="7" type="ORF">SAMN05216219_0156</name>
</gene>
<dbReference type="SMART" id="SM01134">
    <property type="entry name" value="DeoRC"/>
    <property type="match status" value="1"/>
</dbReference>
<dbReference type="InterPro" id="IPR014036">
    <property type="entry name" value="DeoR-like_C"/>
</dbReference>
<reference evidence="8" key="1">
    <citation type="submission" date="2016-10" db="EMBL/GenBank/DDBJ databases">
        <authorList>
            <person name="Varghese N."/>
            <person name="Submissions S."/>
        </authorList>
    </citation>
    <scope>NUCLEOTIDE SEQUENCE [LARGE SCALE GENOMIC DNA]</scope>
    <source>
        <strain evidence="8">CGMCC 1.11101</strain>
    </source>
</reference>
<dbReference type="EMBL" id="FOVM01000001">
    <property type="protein sequence ID" value="SFN36264.1"/>
    <property type="molecule type" value="Genomic_DNA"/>
</dbReference>
<dbReference type="SUPFAM" id="SSF100950">
    <property type="entry name" value="NagB/RpiA/CoA transferase-like"/>
    <property type="match status" value="1"/>
</dbReference>
<proteinExistence type="predicted"/>
<dbReference type="PRINTS" id="PR00037">
    <property type="entry name" value="HTHLACR"/>
</dbReference>
<evidence type="ECO:0000259" key="6">
    <source>
        <dbReference type="PROSITE" id="PS51000"/>
    </source>
</evidence>
<sequence length="268" mass="28640">MYPAERHAAIVAAAHEGTGRIAVVETSERLGVARETIRRDLAVLERQGVVRRHRGGAVLIDRVPFELSLQTRQSTEARERRAIAERIVGDLPEEGSILLDSGSMTLEIAMLLPENRTLLVVTNSLPVAALLAGRERLTVLTIPGQARAVTQATVGDWAGRRLAQLHVDVAVVGANGVHLEAGVTTTLPEEAEVKRGMLRAARRRVLAVTASKFGAISFCHAADIAEFDVIVTDDRLDAATVAAASILGPEVHVVTPGEAPRNLVQPPP</sequence>
<evidence type="ECO:0000256" key="5">
    <source>
        <dbReference type="ARBA" id="ARBA00024937"/>
    </source>
</evidence>
<keyword evidence="8" id="KW-1185">Reference proteome</keyword>
<dbReference type="PANTHER" id="PTHR30363">
    <property type="entry name" value="HTH-TYPE TRANSCRIPTIONAL REGULATOR SRLR-RELATED"/>
    <property type="match status" value="1"/>
</dbReference>
<dbReference type="AlphaFoldDB" id="A0A1I4YE11"/>
<protein>
    <recommendedName>
        <fullName evidence="1">Lactose phosphotransferase system repressor</fullName>
    </recommendedName>
</protein>
<dbReference type="GO" id="GO:0003700">
    <property type="term" value="F:DNA-binding transcription factor activity"/>
    <property type="evidence" value="ECO:0007669"/>
    <property type="project" value="InterPro"/>
</dbReference>
<dbReference type="SMART" id="SM00420">
    <property type="entry name" value="HTH_DEOR"/>
    <property type="match status" value="1"/>
</dbReference>
<dbReference type="Pfam" id="PF08220">
    <property type="entry name" value="HTH_DeoR"/>
    <property type="match status" value="1"/>
</dbReference>
<dbReference type="InterPro" id="IPR037171">
    <property type="entry name" value="NagB/RpiA_transferase-like"/>
</dbReference>
<dbReference type="STRING" id="995034.SAMN05216219_0156"/>
<dbReference type="InterPro" id="IPR050313">
    <property type="entry name" value="Carb_Metab_HTH_regulators"/>
</dbReference>
<feature type="domain" description="HTH deoR-type" evidence="6">
    <location>
        <begin position="4"/>
        <end position="59"/>
    </location>
</feature>
<dbReference type="SUPFAM" id="SSF46785">
    <property type="entry name" value="Winged helix' DNA-binding domain"/>
    <property type="match status" value="1"/>
</dbReference>
<evidence type="ECO:0000256" key="3">
    <source>
        <dbReference type="ARBA" id="ARBA00023015"/>
    </source>
</evidence>
<keyword evidence="4" id="KW-0804">Transcription</keyword>
<dbReference type="PROSITE" id="PS51000">
    <property type="entry name" value="HTH_DEOR_2"/>
    <property type="match status" value="1"/>
</dbReference>
<evidence type="ECO:0000256" key="2">
    <source>
        <dbReference type="ARBA" id="ARBA00022491"/>
    </source>
</evidence>
<evidence type="ECO:0000256" key="4">
    <source>
        <dbReference type="ARBA" id="ARBA00023163"/>
    </source>
</evidence>
<evidence type="ECO:0000313" key="8">
    <source>
        <dbReference type="Proteomes" id="UP000198867"/>
    </source>
</evidence>